<dbReference type="EMBL" id="DUHE01000181">
    <property type="protein sequence ID" value="HII84484.1"/>
    <property type="molecule type" value="Genomic_DNA"/>
</dbReference>
<protein>
    <recommendedName>
        <fullName evidence="6">Large ribosomal subunit protein uL23</fullName>
    </recommendedName>
</protein>
<dbReference type="Proteomes" id="UP000586031">
    <property type="component" value="Unassembled WGS sequence"/>
</dbReference>
<comment type="subunit">
    <text evidence="6">Part of the 50S ribosomal subunit. Contacts protein L29.</text>
</comment>
<keyword evidence="2 6" id="KW-0699">rRNA-binding</keyword>
<evidence type="ECO:0000256" key="4">
    <source>
        <dbReference type="ARBA" id="ARBA00022980"/>
    </source>
</evidence>
<dbReference type="SUPFAM" id="SSF54189">
    <property type="entry name" value="Ribosomal proteins S24e, L23 and L15e"/>
    <property type="match status" value="1"/>
</dbReference>
<keyword evidence="11" id="KW-1185">Reference proteome</keyword>
<sequence>MDPYNIIIKPQLTEKSMNAIDYKNELTFVVRRTAKKSEIKRAFQQLFDVKVERVNTQVNSRGEKIAYLKLAEDESAEDIAVKMGVF</sequence>
<evidence type="ECO:0000313" key="10">
    <source>
        <dbReference type="EMBL" id="NMO08598.1"/>
    </source>
</evidence>
<evidence type="ECO:0000256" key="2">
    <source>
        <dbReference type="ARBA" id="ARBA00022730"/>
    </source>
</evidence>
<accession>A0A2H4VD92</accession>
<reference evidence="13" key="2">
    <citation type="journal article" date="2020" name="bioRxiv">
        <title>A rank-normalized archaeal taxonomy based on genome phylogeny resolves widespread incomplete and uneven classifications.</title>
        <authorList>
            <person name="Rinke C."/>
            <person name="Chuvochina M."/>
            <person name="Mussig A.J."/>
            <person name="Chaumeil P.-A."/>
            <person name="Waite D.W."/>
            <person name="Whitman W.B."/>
            <person name="Parks D.H."/>
            <person name="Hugenholtz P."/>
        </authorList>
    </citation>
    <scope>NUCLEOTIDE SEQUENCE [LARGE SCALE GENOMIC DNA]</scope>
</reference>
<keyword evidence="4 6" id="KW-0689">Ribosomal protein</keyword>
<accession>A0A2H4VPT4</accession>
<dbReference type="PANTHER" id="PTHR11620">
    <property type="entry name" value="60S RIBOSOMAL PROTEIN L23A"/>
    <property type="match status" value="1"/>
</dbReference>
<gene>
    <name evidence="6" type="primary">rpl23</name>
    <name evidence="7" type="ORF">BK007_08605</name>
    <name evidence="8" type="ORF">BK009_04880</name>
    <name evidence="9" type="ORF">HA271_06535</name>
    <name evidence="10" type="ORF">HG719_01945</name>
</gene>
<dbReference type="GeneID" id="35122426"/>
<dbReference type="NCBIfam" id="TIGR03636">
    <property type="entry name" value="uL23_arch"/>
    <property type="match status" value="1"/>
</dbReference>
<dbReference type="NCBIfam" id="NF011118">
    <property type="entry name" value="PRK14548.1"/>
    <property type="match status" value="1"/>
</dbReference>
<evidence type="ECO:0000313" key="9">
    <source>
        <dbReference type="EMBL" id="HII84484.1"/>
    </source>
</evidence>
<evidence type="ECO:0000313" key="13">
    <source>
        <dbReference type="Proteomes" id="UP000586031"/>
    </source>
</evidence>
<evidence type="ECO:0000256" key="3">
    <source>
        <dbReference type="ARBA" id="ARBA00022884"/>
    </source>
</evidence>
<dbReference type="Proteomes" id="UP000591058">
    <property type="component" value="Unassembled WGS sequence"/>
</dbReference>
<dbReference type="FunFam" id="3.30.70.330:FF:000532">
    <property type="entry name" value="50S ribosomal protein L23"/>
    <property type="match status" value="1"/>
</dbReference>
<evidence type="ECO:0000313" key="8">
    <source>
        <dbReference type="EMBL" id="AUB60072.1"/>
    </source>
</evidence>
<reference evidence="11 12" key="1">
    <citation type="submission" date="2016-10" db="EMBL/GenBank/DDBJ databases">
        <title>Comparative genomics between deep and shallow subseafloor isolates.</title>
        <authorList>
            <person name="Ishii S."/>
            <person name="Miller J.R."/>
            <person name="Sutton G."/>
            <person name="Suzuki S."/>
            <person name="Methe B."/>
            <person name="Inagaki F."/>
            <person name="Imachi H."/>
        </authorList>
    </citation>
    <scope>NUCLEOTIDE SEQUENCE [LARGE SCALE GENOMIC DNA]</scope>
    <source>
        <strain evidence="8 11">A8p</strain>
        <strain evidence="7 12">MO-MB1</strain>
    </source>
</reference>
<evidence type="ECO:0000256" key="1">
    <source>
        <dbReference type="ARBA" id="ARBA00006700"/>
    </source>
</evidence>
<keyword evidence="5 6" id="KW-0687">Ribonucleoprotein</keyword>
<evidence type="ECO:0000256" key="5">
    <source>
        <dbReference type="ARBA" id="ARBA00023274"/>
    </source>
</evidence>
<dbReference type="InterPro" id="IPR019985">
    <property type="entry name" value="Ribosomal_uL23"/>
</dbReference>
<dbReference type="Proteomes" id="UP000232806">
    <property type="component" value="Chromosome"/>
</dbReference>
<dbReference type="GO" id="GO:1990904">
    <property type="term" value="C:ribonucleoprotein complex"/>
    <property type="evidence" value="ECO:0007669"/>
    <property type="project" value="UniProtKB-KW"/>
</dbReference>
<evidence type="ECO:0000313" key="7">
    <source>
        <dbReference type="EMBL" id="AUB56052.1"/>
    </source>
</evidence>
<dbReference type="GO" id="GO:0003735">
    <property type="term" value="F:structural constituent of ribosome"/>
    <property type="evidence" value="ECO:0007669"/>
    <property type="project" value="UniProtKB-UniRule"/>
</dbReference>
<dbReference type="InterPro" id="IPR013025">
    <property type="entry name" value="Ribosomal_uL23-like"/>
</dbReference>
<comment type="similarity">
    <text evidence="1 6">Belongs to the universal ribosomal protein uL23 family.</text>
</comment>
<evidence type="ECO:0000313" key="11">
    <source>
        <dbReference type="Proteomes" id="UP000232631"/>
    </source>
</evidence>
<dbReference type="InterPro" id="IPR012677">
    <property type="entry name" value="Nucleotide-bd_a/b_plait_sf"/>
</dbReference>
<dbReference type="HAMAP" id="MF_01369_A">
    <property type="entry name" value="Ribosomal_uL23_A"/>
    <property type="match status" value="1"/>
</dbReference>
<dbReference type="EMBL" id="CP017768">
    <property type="protein sequence ID" value="AUB60072.1"/>
    <property type="molecule type" value="Genomic_DNA"/>
</dbReference>
<dbReference type="Pfam" id="PF00276">
    <property type="entry name" value="Ribosomal_L23"/>
    <property type="match status" value="1"/>
</dbReference>
<evidence type="ECO:0000313" key="14">
    <source>
        <dbReference type="Proteomes" id="UP000591058"/>
    </source>
</evidence>
<dbReference type="EMBL" id="CP017766">
    <property type="protein sequence ID" value="AUB56052.1"/>
    <property type="molecule type" value="Genomic_DNA"/>
</dbReference>
<comment type="function">
    <text evidence="6">Binds to 23S rRNA. One of the proteins that surrounds the polypeptide exit tunnel on the outside of the ribosome.</text>
</comment>
<dbReference type="RefSeq" id="WP_100906027.1">
    <property type="nucleotide sequence ID" value="NZ_CP017766.1"/>
</dbReference>
<proteinExistence type="inferred from homology"/>
<dbReference type="EMBL" id="JABBYL010000008">
    <property type="protein sequence ID" value="NMO08598.1"/>
    <property type="molecule type" value="Genomic_DNA"/>
</dbReference>
<evidence type="ECO:0000313" key="12">
    <source>
        <dbReference type="Proteomes" id="UP000232806"/>
    </source>
</evidence>
<dbReference type="GO" id="GO:0005840">
    <property type="term" value="C:ribosome"/>
    <property type="evidence" value="ECO:0007669"/>
    <property type="project" value="UniProtKB-UniRule"/>
</dbReference>
<dbReference type="OrthoDB" id="7751at2157"/>
<name>A0A2H4VD92_9EURY</name>
<dbReference type="Proteomes" id="UP000232631">
    <property type="component" value="Chromosome"/>
</dbReference>
<dbReference type="GO" id="GO:0006412">
    <property type="term" value="P:translation"/>
    <property type="evidence" value="ECO:0007669"/>
    <property type="project" value="UniProtKB-UniRule"/>
</dbReference>
<dbReference type="AlphaFoldDB" id="A0A2H4VD92"/>
<keyword evidence="3 6" id="KW-0694">RNA-binding</keyword>
<dbReference type="InterPro" id="IPR012678">
    <property type="entry name" value="Ribosomal_uL23/eL15/eS24_sf"/>
</dbReference>
<dbReference type="KEGG" id="msub:BK009_04880"/>
<dbReference type="Gene3D" id="3.30.70.330">
    <property type="match status" value="1"/>
</dbReference>
<dbReference type="GO" id="GO:0019843">
    <property type="term" value="F:rRNA binding"/>
    <property type="evidence" value="ECO:0007669"/>
    <property type="project" value="UniProtKB-UniRule"/>
</dbReference>
<reference evidence="10 14" key="3">
    <citation type="submission" date="2020-04" db="EMBL/GenBank/DDBJ databases">
        <title>Draft genome of Methanobacterium subterraneum isolated from animal feces.</title>
        <authorList>
            <person name="Ouboter H.T."/>
            <person name="Berger S."/>
            <person name="Gungor E."/>
            <person name="Jetten M.S.M."/>
            <person name="Welte C.U."/>
        </authorList>
    </citation>
    <scope>NUCLEOTIDE SEQUENCE [LARGE SCALE GENOMIC DNA]</scope>
    <source>
        <strain evidence="10">HO_2020</strain>
    </source>
</reference>
<evidence type="ECO:0000256" key="6">
    <source>
        <dbReference type="HAMAP-Rule" id="MF_01369"/>
    </source>
</evidence>
<organism evidence="7 12">
    <name type="scientific">Methanobacterium subterraneum</name>
    <dbReference type="NCBI Taxonomy" id="59277"/>
    <lineage>
        <taxon>Archaea</taxon>
        <taxon>Methanobacteriati</taxon>
        <taxon>Methanobacteriota</taxon>
        <taxon>Methanomada group</taxon>
        <taxon>Methanobacteria</taxon>
        <taxon>Methanobacteriales</taxon>
        <taxon>Methanobacteriaceae</taxon>
        <taxon>Methanobacterium</taxon>
    </lineage>
</organism>